<keyword evidence="1" id="KW-0732">Signal</keyword>
<organism evidence="3 4">
    <name type="scientific">Carboxylicivirga marina</name>
    <dbReference type="NCBI Taxonomy" id="2800988"/>
    <lineage>
        <taxon>Bacteria</taxon>
        <taxon>Pseudomonadati</taxon>
        <taxon>Bacteroidota</taxon>
        <taxon>Bacteroidia</taxon>
        <taxon>Marinilabiliales</taxon>
        <taxon>Marinilabiliaceae</taxon>
        <taxon>Carboxylicivirga</taxon>
    </lineage>
</organism>
<dbReference type="InterPro" id="IPR012373">
    <property type="entry name" value="Ferrdict_sens_TM"/>
</dbReference>
<protein>
    <submittedName>
        <fullName evidence="3">FecR domain-containing protein</fullName>
    </submittedName>
</protein>
<comment type="caution">
    <text evidence="3">The sequence shown here is derived from an EMBL/GenBank/DDBJ whole genome shotgun (WGS) entry which is preliminary data.</text>
</comment>
<feature type="chain" id="PRO_5046816212" evidence="1">
    <location>
        <begin position="24"/>
        <end position="189"/>
    </location>
</feature>
<dbReference type="Proteomes" id="UP000605676">
    <property type="component" value="Unassembled WGS sequence"/>
</dbReference>
<evidence type="ECO:0000313" key="3">
    <source>
        <dbReference type="EMBL" id="MBK3517446.1"/>
    </source>
</evidence>
<dbReference type="InterPro" id="IPR006860">
    <property type="entry name" value="FecR"/>
</dbReference>
<sequence>MVKYQKKASIVIGCILIMCLSCTTNQFSTNNEAQLHQLKDGSIVVLNKHSAVQCNINDEKRIIVLKGEAFFKVRKLDVPFEVHTPTGVIKVLGTSFNVSASEEELGVEVDEGMVNVETVKGNKRLRRGEKLFYDDVKQVLKKGQAEFKHHIWTDAFKNDMHKLYKEIEKGGKQLGKEIENIRRELKIKL</sequence>
<dbReference type="RefSeq" id="WP_200464675.1">
    <property type="nucleotide sequence ID" value="NZ_JAENRR010000016.1"/>
</dbReference>
<evidence type="ECO:0000313" key="4">
    <source>
        <dbReference type="Proteomes" id="UP000605676"/>
    </source>
</evidence>
<accession>A0ABS1HIF5</accession>
<dbReference type="PANTHER" id="PTHR30273:SF2">
    <property type="entry name" value="PROTEIN FECR"/>
    <property type="match status" value="1"/>
</dbReference>
<dbReference type="Gene3D" id="2.60.120.1440">
    <property type="match status" value="1"/>
</dbReference>
<evidence type="ECO:0000256" key="1">
    <source>
        <dbReference type="SAM" id="SignalP"/>
    </source>
</evidence>
<dbReference type="Pfam" id="PF04773">
    <property type="entry name" value="FecR"/>
    <property type="match status" value="1"/>
</dbReference>
<dbReference type="PANTHER" id="PTHR30273">
    <property type="entry name" value="PERIPLASMIC SIGNAL SENSOR AND SIGMA FACTOR ACTIVATOR FECR-RELATED"/>
    <property type="match status" value="1"/>
</dbReference>
<evidence type="ECO:0000259" key="2">
    <source>
        <dbReference type="Pfam" id="PF04773"/>
    </source>
</evidence>
<proteinExistence type="predicted"/>
<gene>
    <name evidence="3" type="ORF">JIV24_08875</name>
</gene>
<keyword evidence="4" id="KW-1185">Reference proteome</keyword>
<dbReference type="EMBL" id="JAENRR010000016">
    <property type="protein sequence ID" value="MBK3517446.1"/>
    <property type="molecule type" value="Genomic_DNA"/>
</dbReference>
<name>A0ABS1HIF5_9BACT</name>
<feature type="domain" description="FecR protein" evidence="2">
    <location>
        <begin position="29"/>
        <end position="114"/>
    </location>
</feature>
<feature type="signal peptide" evidence="1">
    <location>
        <begin position="1"/>
        <end position="23"/>
    </location>
</feature>
<reference evidence="3 4" key="1">
    <citation type="submission" date="2021-01" db="EMBL/GenBank/DDBJ databases">
        <title>Carboxyliciviraga sp.nov., isolated from coastal sediments.</title>
        <authorList>
            <person name="Lu D."/>
            <person name="Zhang T."/>
        </authorList>
    </citation>
    <scope>NUCLEOTIDE SEQUENCE [LARGE SCALE GENOMIC DNA]</scope>
    <source>
        <strain evidence="3 4">N1Y132</strain>
    </source>
</reference>